<dbReference type="Proteomes" id="UP001206925">
    <property type="component" value="Unassembled WGS sequence"/>
</dbReference>
<dbReference type="AlphaFoldDB" id="A0AAD5BUA6"/>
<dbReference type="EMBL" id="JAMZMK010011193">
    <property type="protein sequence ID" value="KAI7728556.1"/>
    <property type="molecule type" value="Genomic_DNA"/>
</dbReference>
<proteinExistence type="predicted"/>
<dbReference type="Pfam" id="PF21529">
    <property type="entry name" value="GLV1-2"/>
    <property type="match status" value="1"/>
</dbReference>
<dbReference type="PANTHER" id="PTHR33743:SF19">
    <property type="entry name" value="PROTEIN GOLVEN 6"/>
    <property type="match status" value="1"/>
</dbReference>
<dbReference type="PANTHER" id="PTHR33743">
    <property type="entry name" value="PROTEIN GOLVEN 6-RELATED"/>
    <property type="match status" value="1"/>
</dbReference>
<organism evidence="3 4">
    <name type="scientific">Ambrosia artemisiifolia</name>
    <name type="common">Common ragweed</name>
    <dbReference type="NCBI Taxonomy" id="4212"/>
    <lineage>
        <taxon>Eukaryota</taxon>
        <taxon>Viridiplantae</taxon>
        <taxon>Streptophyta</taxon>
        <taxon>Embryophyta</taxon>
        <taxon>Tracheophyta</taxon>
        <taxon>Spermatophyta</taxon>
        <taxon>Magnoliopsida</taxon>
        <taxon>eudicotyledons</taxon>
        <taxon>Gunneridae</taxon>
        <taxon>Pentapetalae</taxon>
        <taxon>asterids</taxon>
        <taxon>campanulids</taxon>
        <taxon>Asterales</taxon>
        <taxon>Asteraceae</taxon>
        <taxon>Asteroideae</taxon>
        <taxon>Heliantheae alliance</taxon>
        <taxon>Heliantheae</taxon>
        <taxon>Ambrosia</taxon>
    </lineage>
</organism>
<keyword evidence="4" id="KW-1185">Reference proteome</keyword>
<accession>A0AAD5BUA6</accession>
<feature type="compositionally biased region" description="Basic and acidic residues" evidence="1">
    <location>
        <begin position="83"/>
        <end position="93"/>
    </location>
</feature>
<gene>
    <name evidence="3" type="ORF">M8C21_001074</name>
</gene>
<feature type="chain" id="PRO_5042167920" evidence="2">
    <location>
        <begin position="22"/>
        <end position="149"/>
    </location>
</feature>
<reference evidence="3" key="1">
    <citation type="submission" date="2022-06" db="EMBL/GenBank/DDBJ databases">
        <title>Uncovering the hologenomic basis of an extraordinary plant invasion.</title>
        <authorList>
            <person name="Bieker V.C."/>
            <person name="Martin M.D."/>
            <person name="Gilbert T."/>
            <person name="Hodgins K."/>
            <person name="Battlay P."/>
            <person name="Petersen B."/>
            <person name="Wilson J."/>
        </authorList>
    </citation>
    <scope>NUCLEOTIDE SEQUENCE</scope>
    <source>
        <strain evidence="3">AA19_3_7</strain>
        <tissue evidence="3">Leaf</tissue>
    </source>
</reference>
<evidence type="ECO:0000313" key="3">
    <source>
        <dbReference type="EMBL" id="KAI7728556.1"/>
    </source>
</evidence>
<dbReference type="InterPro" id="IPR049306">
    <property type="entry name" value="GLV1-2"/>
</dbReference>
<evidence type="ECO:0000256" key="2">
    <source>
        <dbReference type="SAM" id="SignalP"/>
    </source>
</evidence>
<feature type="compositionally biased region" description="Basic and acidic residues" evidence="1">
    <location>
        <begin position="114"/>
        <end position="123"/>
    </location>
</feature>
<evidence type="ECO:0000313" key="4">
    <source>
        <dbReference type="Proteomes" id="UP001206925"/>
    </source>
</evidence>
<name>A0AAD5BUA6_AMBAR</name>
<keyword evidence="2" id="KW-0732">Signal</keyword>
<feature type="region of interest" description="Disordered" evidence="1">
    <location>
        <begin position="75"/>
        <end position="149"/>
    </location>
</feature>
<protein>
    <submittedName>
        <fullName evidence="3">Uncharacterized protein</fullName>
    </submittedName>
</protein>
<comment type="caution">
    <text evidence="3">The sequence shown here is derived from an EMBL/GenBank/DDBJ whole genome shotgun (WGS) entry which is preliminary data.</text>
</comment>
<feature type="signal peptide" evidence="2">
    <location>
        <begin position="1"/>
        <end position="21"/>
    </location>
</feature>
<evidence type="ECO:0000256" key="1">
    <source>
        <dbReference type="SAM" id="MobiDB-lite"/>
    </source>
</evidence>
<sequence length="149" mass="16586">MKLYVMILLVLSSFLTYKAQGVRPGKVVLSASNNQDIIKISLLTKGSVQEDQLLAKSAKFSSGINRKLMTKFTSASPTTIDSQDQKNKHDPKLQVKSTHQIAGKEHASNSSPENAKHWKKDVSSEQYQDVTDIAEMDYTPARKKSPIHN</sequence>